<dbReference type="Pfam" id="PF13454">
    <property type="entry name" value="NAD_binding_9"/>
    <property type="match status" value="1"/>
</dbReference>
<gene>
    <name evidence="2" type="ORF">GCM10010357_22320</name>
</gene>
<dbReference type="EMBL" id="BAAABX010000023">
    <property type="protein sequence ID" value="GAA0400793.1"/>
    <property type="molecule type" value="Genomic_DNA"/>
</dbReference>
<sequence>MTARPHTICLVGAGPRGLSVLERICANARRVPAGTDIHIHVVDPYAPGAGGVWRTGQSRLLLMNTVAGQISVFTDPSVDLEGPLEPGPSLYEWAQSLLAGEADDTCPDGLRRDVLAEARELGPDSYPTRAFYGQYLRWVHARIVAGAPSSVTVTEHRTRAVALRDEQDGVTDVPRQAVTLADGTELRRLDAVVLAQGHLPARLSRADRARAAQTARHGIHHVPPANPADVDLGAIRPGQEVIVRGLGLNFFDYMALFTVGRGGSFARSAGRLVYRASGNEPRLYAGSRRGIPYHARGENQKGPHGRHEPLLLTPERIAALKARAVLESGLDFMSDIWPLVAKEVETVYYRTLLASRQLTLRARRFESAYVHAPWGTDEEQRILDAHDIGEKERWDWDLLARPYRDEEFSGPAAFECWLLDRLRQDVAEARSGNVHGPRKAALDVLRDLRNEIRQLVDHGGLHGDSHRDGLDGWFTPLNAFLSIGPPTRRIEEMTALIEARVLSVVGPGMRVDVDEATGVLTAHSPVVPGSEVRAGAVVEARLPGITLRDTDDALLRGLLDAGECAPYRIRTRDGGWYETDGLSVTPRPFRLVDARGRAHPRRFAFGVPTESVHWVTAAGIRPGVNSVTLTDSDAIARAVLVCSGAALDGRGAGRAGAVA</sequence>
<comment type="caution">
    <text evidence="2">The sequence shown here is derived from an EMBL/GenBank/DDBJ whole genome shotgun (WGS) entry which is preliminary data.</text>
</comment>
<keyword evidence="3" id="KW-1185">Reference proteome</keyword>
<evidence type="ECO:0000313" key="3">
    <source>
        <dbReference type="Proteomes" id="UP001500879"/>
    </source>
</evidence>
<organism evidence="2 3">
    <name type="scientific">Streptomyces luteireticuli</name>
    <dbReference type="NCBI Taxonomy" id="173858"/>
    <lineage>
        <taxon>Bacteria</taxon>
        <taxon>Bacillati</taxon>
        <taxon>Actinomycetota</taxon>
        <taxon>Actinomycetes</taxon>
        <taxon>Kitasatosporales</taxon>
        <taxon>Streptomycetaceae</taxon>
        <taxon>Streptomyces</taxon>
    </lineage>
</organism>
<proteinExistence type="predicted"/>
<name>A0ABN0YML0_9ACTN</name>
<accession>A0ABN0YML0</accession>
<dbReference type="InterPro" id="IPR052189">
    <property type="entry name" value="L-asp_N-monooxygenase_NS-form"/>
</dbReference>
<protein>
    <submittedName>
        <fullName evidence="2">FAD/NAD(P)-binding protein</fullName>
    </submittedName>
</protein>
<dbReference type="InterPro" id="IPR036188">
    <property type="entry name" value="FAD/NAD-bd_sf"/>
</dbReference>
<dbReference type="InterPro" id="IPR038732">
    <property type="entry name" value="HpyO/CreE_NAD-binding"/>
</dbReference>
<dbReference type="PANTHER" id="PTHR40254:SF1">
    <property type="entry name" value="BLR0577 PROTEIN"/>
    <property type="match status" value="1"/>
</dbReference>
<evidence type="ECO:0000259" key="1">
    <source>
        <dbReference type="Pfam" id="PF13454"/>
    </source>
</evidence>
<dbReference type="PANTHER" id="PTHR40254">
    <property type="entry name" value="BLR0577 PROTEIN"/>
    <property type="match status" value="1"/>
</dbReference>
<dbReference type="Proteomes" id="UP001500879">
    <property type="component" value="Unassembled WGS sequence"/>
</dbReference>
<feature type="domain" description="FAD-dependent urate hydroxylase HpyO/Asp monooxygenase CreE-like FAD/NAD(P)-binding" evidence="1">
    <location>
        <begin position="10"/>
        <end position="198"/>
    </location>
</feature>
<evidence type="ECO:0000313" key="2">
    <source>
        <dbReference type="EMBL" id="GAA0400793.1"/>
    </source>
</evidence>
<dbReference type="RefSeq" id="WP_344022675.1">
    <property type="nucleotide sequence ID" value="NZ_BAAABX010000023.1"/>
</dbReference>
<reference evidence="2 3" key="1">
    <citation type="journal article" date="2019" name="Int. J. Syst. Evol. Microbiol.">
        <title>The Global Catalogue of Microorganisms (GCM) 10K type strain sequencing project: providing services to taxonomists for standard genome sequencing and annotation.</title>
        <authorList>
            <consortium name="The Broad Institute Genomics Platform"/>
            <consortium name="The Broad Institute Genome Sequencing Center for Infectious Disease"/>
            <person name="Wu L."/>
            <person name="Ma J."/>
        </authorList>
    </citation>
    <scope>NUCLEOTIDE SEQUENCE [LARGE SCALE GENOMIC DNA]</scope>
    <source>
        <strain evidence="2 3">JCM 4788</strain>
    </source>
</reference>
<dbReference type="SUPFAM" id="SSF51905">
    <property type="entry name" value="FAD/NAD(P)-binding domain"/>
    <property type="match status" value="1"/>
</dbReference>